<evidence type="ECO:0000256" key="6">
    <source>
        <dbReference type="SAM" id="Phobius"/>
    </source>
</evidence>
<feature type="transmembrane region" description="Helical" evidence="6">
    <location>
        <begin position="71"/>
        <end position="88"/>
    </location>
</feature>
<feature type="compositionally biased region" description="Basic and acidic residues" evidence="5">
    <location>
        <begin position="393"/>
        <end position="402"/>
    </location>
</feature>
<proteinExistence type="predicted"/>
<keyword evidence="9" id="KW-1185">Reference proteome</keyword>
<reference evidence="8 9" key="1">
    <citation type="submission" date="2019-03" db="EMBL/GenBank/DDBJ databases">
        <title>Genomics of glacier-inhabiting Cryobacterium strains.</title>
        <authorList>
            <person name="Liu Q."/>
            <person name="Xin Y.-H."/>
        </authorList>
    </citation>
    <scope>NUCLEOTIDE SEQUENCE [LARGE SCALE GENOMIC DNA]</scope>
    <source>
        <strain evidence="8 9">MDB1-5</strain>
    </source>
</reference>
<accession>A0ABY2INV7</accession>
<dbReference type="Gene3D" id="1.10.287.1260">
    <property type="match status" value="1"/>
</dbReference>
<dbReference type="PANTHER" id="PTHR30566">
    <property type="entry name" value="YNAI-RELATED MECHANOSENSITIVE ION CHANNEL"/>
    <property type="match status" value="1"/>
</dbReference>
<feature type="transmembrane region" description="Helical" evidence="6">
    <location>
        <begin position="100"/>
        <end position="121"/>
    </location>
</feature>
<feature type="region of interest" description="Disordered" evidence="5">
    <location>
        <begin position="363"/>
        <end position="403"/>
    </location>
</feature>
<evidence type="ECO:0000256" key="5">
    <source>
        <dbReference type="SAM" id="MobiDB-lite"/>
    </source>
</evidence>
<feature type="transmembrane region" description="Helical" evidence="6">
    <location>
        <begin position="179"/>
        <end position="203"/>
    </location>
</feature>
<comment type="subcellular location">
    <subcellularLocation>
        <location evidence="1">Membrane</location>
    </subcellularLocation>
</comment>
<evidence type="ECO:0000256" key="1">
    <source>
        <dbReference type="ARBA" id="ARBA00004370"/>
    </source>
</evidence>
<organism evidence="8 9">
    <name type="scientific">Cryobacterium glucosi</name>
    <dbReference type="NCBI Taxonomy" id="1259175"/>
    <lineage>
        <taxon>Bacteria</taxon>
        <taxon>Bacillati</taxon>
        <taxon>Actinomycetota</taxon>
        <taxon>Actinomycetes</taxon>
        <taxon>Micrococcales</taxon>
        <taxon>Microbacteriaceae</taxon>
        <taxon>Cryobacterium</taxon>
    </lineage>
</organism>
<evidence type="ECO:0000313" key="9">
    <source>
        <dbReference type="Proteomes" id="UP000297604"/>
    </source>
</evidence>
<keyword evidence="2 6" id="KW-0812">Transmembrane</keyword>
<comment type="caution">
    <text evidence="8">The sequence shown here is derived from an EMBL/GenBank/DDBJ whole genome shotgun (WGS) entry which is preliminary data.</text>
</comment>
<feature type="domain" description="Mechanosensitive ion channel MscS" evidence="7">
    <location>
        <begin position="197"/>
        <end position="263"/>
    </location>
</feature>
<dbReference type="Gene3D" id="2.30.30.60">
    <property type="match status" value="1"/>
</dbReference>
<feature type="compositionally biased region" description="Low complexity" evidence="5">
    <location>
        <begin position="365"/>
        <end position="375"/>
    </location>
</feature>
<evidence type="ECO:0000313" key="8">
    <source>
        <dbReference type="EMBL" id="TFC20472.1"/>
    </source>
</evidence>
<keyword evidence="3 6" id="KW-1133">Transmembrane helix</keyword>
<feature type="transmembrane region" description="Helical" evidence="6">
    <location>
        <begin position="28"/>
        <end position="50"/>
    </location>
</feature>
<dbReference type="Pfam" id="PF00924">
    <property type="entry name" value="MS_channel_2nd"/>
    <property type="match status" value="1"/>
</dbReference>
<dbReference type="SUPFAM" id="SSF50182">
    <property type="entry name" value="Sm-like ribonucleoproteins"/>
    <property type="match status" value="1"/>
</dbReference>
<feature type="transmembrane region" description="Helical" evidence="6">
    <location>
        <begin position="152"/>
        <end position="173"/>
    </location>
</feature>
<evidence type="ECO:0000259" key="7">
    <source>
        <dbReference type="Pfam" id="PF00924"/>
    </source>
</evidence>
<evidence type="ECO:0000256" key="4">
    <source>
        <dbReference type="ARBA" id="ARBA00023136"/>
    </source>
</evidence>
<gene>
    <name evidence="8" type="ORF">E3O46_09660</name>
</gene>
<evidence type="ECO:0000256" key="3">
    <source>
        <dbReference type="ARBA" id="ARBA00022989"/>
    </source>
</evidence>
<dbReference type="PANTHER" id="PTHR30566:SF25">
    <property type="entry name" value="INNER MEMBRANE PROTEIN"/>
    <property type="match status" value="1"/>
</dbReference>
<protein>
    <submittedName>
        <fullName evidence="8">Mechanosensitive ion channel</fullName>
    </submittedName>
</protein>
<keyword evidence="4 6" id="KW-0472">Membrane</keyword>
<name>A0ABY2INV7_9MICO</name>
<evidence type="ECO:0000256" key="2">
    <source>
        <dbReference type="ARBA" id="ARBA00022692"/>
    </source>
</evidence>
<dbReference type="EMBL" id="SOFS01000019">
    <property type="protein sequence ID" value="TFC20472.1"/>
    <property type="molecule type" value="Genomic_DNA"/>
</dbReference>
<dbReference type="Proteomes" id="UP000297604">
    <property type="component" value="Unassembled WGS sequence"/>
</dbReference>
<dbReference type="InterPro" id="IPR006685">
    <property type="entry name" value="MscS_channel_2nd"/>
</dbReference>
<sequence length="415" mass="45800">MEGSGSLVGGPVEGTPVPLLDGFIEPTFLIAFVVAVISAFVITAVAALVFRMAARKRAWARAFIRLCRRPFRIVILIGALWIVTSVYLTTTPDLTLAVDFIMRALFIAAATWLVAALVYFFEEVIAARYRIDVRDNRVARRVRTQLRMLRRISVVVVIVCAIGTVLLSIPGAAAVGASLFASAGLLSVVAGLAAQSSLANVFAGMQLSFSNALRVDDVVIVENEWGRIEEITLTYIVVHIWDDRRMVLPSTYFTTTPFQNWTRRTSELLGSVEFDVDWRVSTGAMREELNRIVAQTELWDRRVAVLQVTDAVGGFVRIRVLVSAGDAAMLWDLRCIVRENLVGWLVAENPDALPLGRVEVRQPARRPTTSATSAAREQRPVTEAPGLFSGDSEAVHRGEEFTRSMPIQEISDQKL</sequence>
<dbReference type="InterPro" id="IPR023408">
    <property type="entry name" value="MscS_beta-dom_sf"/>
</dbReference>
<dbReference type="InterPro" id="IPR010920">
    <property type="entry name" value="LSM_dom_sf"/>
</dbReference>